<evidence type="ECO:0000313" key="3">
    <source>
        <dbReference type="Proteomes" id="UP000242886"/>
    </source>
</evidence>
<keyword evidence="1" id="KW-0812">Transmembrane</keyword>
<keyword evidence="3" id="KW-1185">Reference proteome</keyword>
<dbReference type="AlphaFoldDB" id="A0A7Z7HNZ8"/>
<feature type="transmembrane region" description="Helical" evidence="1">
    <location>
        <begin position="6"/>
        <end position="25"/>
    </location>
</feature>
<evidence type="ECO:0000256" key="1">
    <source>
        <dbReference type="SAM" id="Phobius"/>
    </source>
</evidence>
<gene>
    <name evidence="2" type="ORF">SDENCHOL_10020</name>
</gene>
<organism evidence="2 3">
    <name type="scientific">Sterolibacterium denitrificans</name>
    <dbReference type="NCBI Taxonomy" id="157592"/>
    <lineage>
        <taxon>Bacteria</taxon>
        <taxon>Pseudomonadati</taxon>
        <taxon>Pseudomonadota</taxon>
        <taxon>Betaproteobacteria</taxon>
        <taxon>Nitrosomonadales</taxon>
        <taxon>Sterolibacteriaceae</taxon>
        <taxon>Sterolibacterium</taxon>
    </lineage>
</organism>
<reference evidence="2" key="1">
    <citation type="submission" date="2017-03" db="EMBL/GenBank/DDBJ databases">
        <authorList>
            <consortium name="AG Boll"/>
        </authorList>
    </citation>
    <scope>NUCLEOTIDE SEQUENCE [LARGE SCALE GENOMIC DNA]</scope>
    <source>
        <strain evidence="2">Chol</strain>
    </source>
</reference>
<evidence type="ECO:0000313" key="2">
    <source>
        <dbReference type="EMBL" id="SMB20997.1"/>
    </source>
</evidence>
<protein>
    <submittedName>
        <fullName evidence="2">Uncharacterized protein</fullName>
    </submittedName>
</protein>
<keyword evidence="1" id="KW-0472">Membrane</keyword>
<keyword evidence="1" id="KW-1133">Transmembrane helix</keyword>
<accession>A0A7Z7HNZ8</accession>
<name>A0A7Z7HNZ8_9PROT</name>
<feature type="transmembrane region" description="Helical" evidence="1">
    <location>
        <begin position="37"/>
        <end position="59"/>
    </location>
</feature>
<dbReference type="EMBL" id="LT837803">
    <property type="protein sequence ID" value="SMB20997.1"/>
    <property type="molecule type" value="Genomic_DNA"/>
</dbReference>
<proteinExistence type="predicted"/>
<dbReference type="Proteomes" id="UP000242886">
    <property type="component" value="Chromosome SDENCHOL"/>
</dbReference>
<dbReference type="RefSeq" id="WP_154715608.1">
    <property type="nucleotide sequence ID" value="NZ_LT837803.1"/>
</dbReference>
<sequence length="60" mass="6599">MLLLRIVGLLTAIAIGSGILAYLVTRDRLYLRLAGRVAKYALIFVCVVLMLLAAERLIVL</sequence>